<keyword evidence="2" id="KW-0813">Transport</keyword>
<evidence type="ECO:0000313" key="12">
    <source>
        <dbReference type="Proteomes" id="UP001596201"/>
    </source>
</evidence>
<dbReference type="SUPFAM" id="SSF54292">
    <property type="entry name" value="2Fe-2S ferredoxin-like"/>
    <property type="match status" value="1"/>
</dbReference>
<gene>
    <name evidence="11" type="ORF">ACFPJ5_14785</name>
</gene>
<organism evidence="11 12">
    <name type="scientific">Salinirubrum litoreum</name>
    <dbReference type="NCBI Taxonomy" id="1126234"/>
    <lineage>
        <taxon>Archaea</taxon>
        <taxon>Methanobacteriati</taxon>
        <taxon>Methanobacteriota</taxon>
        <taxon>Stenosarchaea group</taxon>
        <taxon>Halobacteria</taxon>
        <taxon>Halobacteriales</taxon>
        <taxon>Haloferacaceae</taxon>
        <taxon>Salinirubrum</taxon>
    </lineage>
</organism>
<keyword evidence="9" id="KW-0812">Transmembrane</keyword>
<dbReference type="PANTHER" id="PTHR43112:SF3">
    <property type="entry name" value="FERREDOXIN-2, CHLOROPLASTIC"/>
    <property type="match status" value="1"/>
</dbReference>
<accession>A0ABD5RDX0</accession>
<reference evidence="11 12" key="1">
    <citation type="journal article" date="2019" name="Int. J. Syst. Evol. Microbiol.">
        <title>The Global Catalogue of Microorganisms (GCM) 10K type strain sequencing project: providing services to taxonomists for standard genome sequencing and annotation.</title>
        <authorList>
            <consortium name="The Broad Institute Genomics Platform"/>
            <consortium name="The Broad Institute Genome Sequencing Center for Infectious Disease"/>
            <person name="Wu L."/>
            <person name="Ma J."/>
        </authorList>
    </citation>
    <scope>NUCLEOTIDE SEQUENCE [LARGE SCALE GENOMIC DNA]</scope>
    <source>
        <strain evidence="11 12">CGMCC 1.12237</strain>
    </source>
</reference>
<protein>
    <submittedName>
        <fullName evidence="11">2Fe-2S iron-sulfur cluster-binding protein</fullName>
    </submittedName>
</protein>
<evidence type="ECO:0000256" key="8">
    <source>
        <dbReference type="ARBA" id="ARBA00034078"/>
    </source>
</evidence>
<keyword evidence="3" id="KW-0001">2Fe-2S</keyword>
<evidence type="ECO:0000256" key="2">
    <source>
        <dbReference type="ARBA" id="ARBA00022448"/>
    </source>
</evidence>
<keyword evidence="9" id="KW-0472">Membrane</keyword>
<keyword evidence="4" id="KW-0479">Metal-binding</keyword>
<name>A0ABD5RDX0_9EURY</name>
<sequence>MAEFFSPVGFALGAMLTLTVVILHYSRGTGWESRQDIAQEVLERRAETVPETDFPEPMNRSIGGGAPAAAIGGEAGEGAELEGEAVEEEVGPADIPDDEIEYFEVEFIKEGTTIEVPNNQPLLDSGEDEGMDLPYACRQGQCVSCAGQITNGGNSEDYVVHDNQQMLDDAELDDGYTLTCVAYPRADFSIKSGEAP</sequence>
<evidence type="ECO:0000256" key="3">
    <source>
        <dbReference type="ARBA" id="ARBA00022714"/>
    </source>
</evidence>
<evidence type="ECO:0000259" key="10">
    <source>
        <dbReference type="PROSITE" id="PS51085"/>
    </source>
</evidence>
<dbReference type="InterPro" id="IPR010241">
    <property type="entry name" value="Fd_pln"/>
</dbReference>
<dbReference type="RefSeq" id="WP_227230443.1">
    <property type="nucleotide sequence ID" value="NZ_JAJCVJ010000002.1"/>
</dbReference>
<dbReference type="AlphaFoldDB" id="A0ABD5RDX0"/>
<evidence type="ECO:0000256" key="1">
    <source>
        <dbReference type="ARBA" id="ARBA00007874"/>
    </source>
</evidence>
<dbReference type="InterPro" id="IPR036010">
    <property type="entry name" value="2Fe-2S_ferredoxin-like_sf"/>
</dbReference>
<dbReference type="PROSITE" id="PS51085">
    <property type="entry name" value="2FE2S_FER_2"/>
    <property type="match status" value="1"/>
</dbReference>
<dbReference type="GO" id="GO:0046872">
    <property type="term" value="F:metal ion binding"/>
    <property type="evidence" value="ECO:0007669"/>
    <property type="project" value="UniProtKB-KW"/>
</dbReference>
<keyword evidence="7" id="KW-0411">Iron-sulfur</keyword>
<evidence type="ECO:0000313" key="11">
    <source>
        <dbReference type="EMBL" id="MFC5368199.1"/>
    </source>
</evidence>
<keyword evidence="6" id="KW-0408">Iron</keyword>
<dbReference type="Proteomes" id="UP001596201">
    <property type="component" value="Unassembled WGS sequence"/>
</dbReference>
<evidence type="ECO:0000256" key="9">
    <source>
        <dbReference type="SAM" id="Phobius"/>
    </source>
</evidence>
<evidence type="ECO:0000256" key="4">
    <source>
        <dbReference type="ARBA" id="ARBA00022723"/>
    </source>
</evidence>
<keyword evidence="5" id="KW-0249">Electron transport</keyword>
<evidence type="ECO:0000256" key="6">
    <source>
        <dbReference type="ARBA" id="ARBA00023004"/>
    </source>
</evidence>
<keyword evidence="9" id="KW-1133">Transmembrane helix</keyword>
<feature type="domain" description="2Fe-2S ferredoxin-type" evidence="10">
    <location>
        <begin position="103"/>
        <end position="196"/>
    </location>
</feature>
<dbReference type="PANTHER" id="PTHR43112">
    <property type="entry name" value="FERREDOXIN"/>
    <property type="match status" value="1"/>
</dbReference>
<feature type="transmembrane region" description="Helical" evidence="9">
    <location>
        <begin position="6"/>
        <end position="25"/>
    </location>
</feature>
<dbReference type="InterPro" id="IPR001041">
    <property type="entry name" value="2Fe-2S_ferredoxin-type"/>
</dbReference>
<dbReference type="CDD" id="cd00207">
    <property type="entry name" value="fer2"/>
    <property type="match status" value="1"/>
</dbReference>
<comment type="caution">
    <text evidence="11">The sequence shown here is derived from an EMBL/GenBank/DDBJ whole genome shotgun (WGS) entry which is preliminary data.</text>
</comment>
<evidence type="ECO:0000256" key="7">
    <source>
        <dbReference type="ARBA" id="ARBA00023014"/>
    </source>
</evidence>
<dbReference type="Pfam" id="PF00111">
    <property type="entry name" value="Fer2"/>
    <property type="match status" value="1"/>
</dbReference>
<dbReference type="InterPro" id="IPR012675">
    <property type="entry name" value="Beta-grasp_dom_sf"/>
</dbReference>
<evidence type="ECO:0000256" key="5">
    <source>
        <dbReference type="ARBA" id="ARBA00022982"/>
    </source>
</evidence>
<dbReference type="GO" id="GO:0051537">
    <property type="term" value="F:2 iron, 2 sulfur cluster binding"/>
    <property type="evidence" value="ECO:0007669"/>
    <property type="project" value="UniProtKB-KW"/>
</dbReference>
<dbReference type="Gene3D" id="3.10.20.30">
    <property type="match status" value="1"/>
</dbReference>
<dbReference type="EMBL" id="JBHSKX010000002">
    <property type="protein sequence ID" value="MFC5368199.1"/>
    <property type="molecule type" value="Genomic_DNA"/>
</dbReference>
<dbReference type="NCBIfam" id="TIGR02008">
    <property type="entry name" value="fdx_plant"/>
    <property type="match status" value="1"/>
</dbReference>
<comment type="cofactor">
    <cofactor evidence="8">
        <name>[2Fe-2S] cluster</name>
        <dbReference type="ChEBI" id="CHEBI:190135"/>
    </cofactor>
</comment>
<keyword evidence="12" id="KW-1185">Reference proteome</keyword>
<proteinExistence type="inferred from homology"/>
<comment type="similarity">
    <text evidence="1">Belongs to the 2Fe2S plant-type ferredoxin family.</text>
</comment>